<feature type="transmembrane region" description="Helical" evidence="1">
    <location>
        <begin position="184"/>
        <end position="203"/>
    </location>
</feature>
<reference evidence="2 3" key="1">
    <citation type="journal article" date="2019" name="Int. J. Syst. Evol. Microbiol.">
        <title>The Global Catalogue of Microorganisms (GCM) 10K type strain sequencing project: providing services to taxonomists for standard genome sequencing and annotation.</title>
        <authorList>
            <consortium name="The Broad Institute Genomics Platform"/>
            <consortium name="The Broad Institute Genome Sequencing Center for Infectious Disease"/>
            <person name="Wu L."/>
            <person name="Ma J."/>
        </authorList>
    </citation>
    <scope>NUCLEOTIDE SEQUENCE [LARGE SCALE GENOMIC DNA]</scope>
    <source>
        <strain evidence="2 3">JCM 14902</strain>
    </source>
</reference>
<proteinExistence type="predicted"/>
<evidence type="ECO:0000313" key="3">
    <source>
        <dbReference type="Proteomes" id="UP001500326"/>
    </source>
</evidence>
<name>A0ABN2S1L7_9MICO</name>
<keyword evidence="1" id="KW-0472">Membrane</keyword>
<dbReference type="EMBL" id="BAAAOH010000001">
    <property type="protein sequence ID" value="GAA1978805.1"/>
    <property type="molecule type" value="Genomic_DNA"/>
</dbReference>
<gene>
    <name evidence="2" type="ORF">GCM10009777_09970</name>
</gene>
<comment type="caution">
    <text evidence="2">The sequence shown here is derived from an EMBL/GenBank/DDBJ whole genome shotgun (WGS) entry which is preliminary data.</text>
</comment>
<keyword evidence="3" id="KW-1185">Reference proteome</keyword>
<feature type="transmembrane region" description="Helical" evidence="1">
    <location>
        <begin position="12"/>
        <end position="32"/>
    </location>
</feature>
<sequence length="229" mass="24891">MTFWELVRAFIRHWPIVLIGAVCTAGAGFVAISDDGVYFTRAEIVFLAPTSSLYPNALRTQSEDLIDTAGIVAKRLAGPGKVTKFASPDVTLIGMGVRDGWSLRLPDTGGQWATNYATQTLNLDVVAATEDEARARQTELVERVKTELNQLQRDANVDPVNDITAIAAPESTVMYHVGGSTARVLGMTAALGIGLTVAAVLFLEYRRQPRRDLAPRWTSRARLRTSTSS</sequence>
<accession>A0ABN2S1L7</accession>
<evidence type="ECO:0008006" key="4">
    <source>
        <dbReference type="Google" id="ProtNLM"/>
    </source>
</evidence>
<organism evidence="2 3">
    <name type="scientific">Microbacterium pumilum</name>
    <dbReference type="NCBI Taxonomy" id="344165"/>
    <lineage>
        <taxon>Bacteria</taxon>
        <taxon>Bacillati</taxon>
        <taxon>Actinomycetota</taxon>
        <taxon>Actinomycetes</taxon>
        <taxon>Micrococcales</taxon>
        <taxon>Microbacteriaceae</taxon>
        <taxon>Microbacterium</taxon>
    </lineage>
</organism>
<dbReference type="Proteomes" id="UP001500326">
    <property type="component" value="Unassembled WGS sequence"/>
</dbReference>
<protein>
    <recommendedName>
        <fullName evidence="4">Polysaccharide chain length determinant N-terminal domain-containing protein</fullName>
    </recommendedName>
</protein>
<evidence type="ECO:0000313" key="2">
    <source>
        <dbReference type="EMBL" id="GAA1978805.1"/>
    </source>
</evidence>
<dbReference type="RefSeq" id="WP_344059119.1">
    <property type="nucleotide sequence ID" value="NZ_BAAAOH010000001.1"/>
</dbReference>
<keyword evidence="1" id="KW-0812">Transmembrane</keyword>
<keyword evidence="1" id="KW-1133">Transmembrane helix</keyword>
<evidence type="ECO:0000256" key="1">
    <source>
        <dbReference type="SAM" id="Phobius"/>
    </source>
</evidence>